<name>A0A3A1YTC0_9BURK</name>
<dbReference type="Pfam" id="PF09994">
    <property type="entry name" value="T6SS_Tle1-like_cat"/>
    <property type="match status" value="1"/>
</dbReference>
<evidence type="ECO:0000259" key="3">
    <source>
        <dbReference type="Pfam" id="PF20148"/>
    </source>
</evidence>
<evidence type="ECO:0000259" key="2">
    <source>
        <dbReference type="Pfam" id="PF09994"/>
    </source>
</evidence>
<feature type="domain" description="Teneurin-like YD-shell" evidence="4">
    <location>
        <begin position="626"/>
        <end position="886"/>
    </location>
</feature>
<dbReference type="InterPro" id="IPR006530">
    <property type="entry name" value="YD"/>
</dbReference>
<dbReference type="EMBL" id="NQYH01000003">
    <property type="protein sequence ID" value="RIY41493.1"/>
    <property type="molecule type" value="Genomic_DNA"/>
</dbReference>
<dbReference type="NCBIfam" id="TIGR01643">
    <property type="entry name" value="YD_repeat_2x"/>
    <property type="match status" value="1"/>
</dbReference>
<evidence type="ECO:0000313" key="5">
    <source>
        <dbReference type="EMBL" id="RIY41493.1"/>
    </source>
</evidence>
<feature type="domain" description="T6SS Phospholipase effector Tle1-like catalytic" evidence="2">
    <location>
        <begin position="1033"/>
        <end position="1135"/>
    </location>
</feature>
<dbReference type="InterPro" id="IPR022385">
    <property type="entry name" value="Rhs_assc_core"/>
</dbReference>
<evidence type="ECO:0008006" key="7">
    <source>
        <dbReference type="Google" id="ProtNLM"/>
    </source>
</evidence>
<proteinExistence type="predicted"/>
<dbReference type="PANTHER" id="PTHR32305:SF15">
    <property type="entry name" value="PROTEIN RHSA-RELATED"/>
    <property type="match status" value="1"/>
</dbReference>
<dbReference type="NCBIfam" id="TIGR03696">
    <property type="entry name" value="Rhs_assc_core"/>
    <property type="match status" value="1"/>
</dbReference>
<dbReference type="Proteomes" id="UP000266206">
    <property type="component" value="Unassembled WGS sequence"/>
</dbReference>
<dbReference type="OrthoDB" id="5445630at2"/>
<gene>
    <name evidence="5" type="ORF">CJP73_05815</name>
</gene>
<dbReference type="InterPro" id="IPR045351">
    <property type="entry name" value="DUF6531"/>
</dbReference>
<reference evidence="5 6" key="1">
    <citation type="submission" date="2017-08" db="EMBL/GenBank/DDBJ databases">
        <title>Pusillimonas indicus sp. nov., a member of the family Alcaligenaceae isolated from surface seawater.</title>
        <authorList>
            <person name="Li J."/>
        </authorList>
    </citation>
    <scope>NUCLEOTIDE SEQUENCE [LARGE SCALE GENOMIC DNA]</scope>
    <source>
        <strain evidence="5 6">L52-1-41</strain>
    </source>
</reference>
<dbReference type="PANTHER" id="PTHR32305">
    <property type="match status" value="1"/>
</dbReference>
<dbReference type="InterPro" id="IPR050708">
    <property type="entry name" value="T6SS_VgrG/RHS"/>
</dbReference>
<sequence>MKGRQTPSHGITQSKGTRFATAITTLLLALTVFTPQVVAQSQCMRPGTDAPCLPGGLTSAVHTEPSLNSGAGNPVHLATGHKIHFEHDGPFRRHYHANNQGPGSILGPAWSMDWETRLSLSAHHATILHADASRTHFTRRDTHSAYTSPHGKLEQTDEGWTWQGLSGQTLAFNLNGQLIRLRNAHVELHVQRHREKGQALHGLAHTLVLNGRKITLQYRFLEGQPRLSAMQMPTGTLRYLYTPAGNQRIPRLRQAIGPDRTAHRYHYALHSPPHSGGLVGIDKKRAPNTPFQPWRHWTLDPNGRVKLLALHHLGPAKTRTQYLTFQYESVTVPGRAGITHVKQANGHHTRFLFRWVNGRPRLHAVSADPCPGCAAPGTRAQYTRYGELKQINGLRIFRKPQGQIRQLNSRQSGWPNLQLHFNRKGQLQRWYSLLTGNTVLSRTPNGLPSRRAFANGDVWHYQYDGAGRPVNITSSGPGNKRISTALQWRGDLLTHVRHPNETLQFEYDLQGRLISQESTRPNQGAALTLQSRFAYNERNQLIRHALPEGGSLHYTWRGTQLQRLVWESAQGRRYVVVQAPPLPNQTAGYRYGNGLQATTTIGPGFARQSLRATSANGNRPVVWQQTYRLNAQGQVVEEDIAGAEIHRRRYQHDQKQRLIGALHMTGDAASDLHHRQTRWYAWQDSGALLAHKHSGGTQHPRIQRDASGLPTQINQTSLRYGADRRLKTVLTTHHIHYQHDAFGRLIKRYRSDRDTTPTQAFWYLDGQRVAERVSNNAHSLQPLLSRRYLYIHHTPVGFIQYSHRYPQGRLYFIQSDLLGAPRLVTDANQEIMWLASYSPTGLANVKVERLSLNLRLPGQHADPDTGWHDNLHRTYDPQSGHYLEPDPLGPFPGGDALGYARQQPRRYIDPLGLMLFAFDGTRNNAQTKSNVWKLAQRYEGGPVFYQSGPGNPYETDWDALTAYSAPDIINRQWQNLLSGLGNATLSPDDMRPIDILGYSRGSAMARHFANQVSQYTLNNQFSFHDPLRGLVSACVDLRFLGLFDTVAQFGIGGSRNDEFNMTIDDSWQWVAHAIALHEHRWLFPLMVVGQNHALNSVEAPFIGAHADIGGGIVIDDNGQSISRGDLSDVSLNWMLWQARAANLQFSDSLDDAIISNPILHDARNPTLRTVQNGDRRIENADGTKRNNYQDHDARLGRVTREQVESFIQRLPDWRRQTGNEVGQVDMQGYAAWLYDALGWQAPDTTTGNNSRYH</sequence>
<accession>A0A3A1YTC0</accession>
<evidence type="ECO:0000256" key="1">
    <source>
        <dbReference type="ARBA" id="ARBA00022737"/>
    </source>
</evidence>
<dbReference type="Gene3D" id="2.180.10.10">
    <property type="entry name" value="RHS repeat-associated core"/>
    <property type="match status" value="1"/>
</dbReference>
<feature type="domain" description="DUF6531" evidence="3">
    <location>
        <begin position="72"/>
        <end position="137"/>
    </location>
</feature>
<dbReference type="InterPro" id="IPR018712">
    <property type="entry name" value="Tle1-like_cat"/>
</dbReference>
<dbReference type="Pfam" id="PF20148">
    <property type="entry name" value="DUF6531"/>
    <property type="match status" value="1"/>
</dbReference>
<organism evidence="5 6">
    <name type="scientific">Neopusillimonas maritima</name>
    <dbReference type="NCBI Taxonomy" id="2026239"/>
    <lineage>
        <taxon>Bacteria</taxon>
        <taxon>Pseudomonadati</taxon>
        <taxon>Pseudomonadota</taxon>
        <taxon>Betaproteobacteria</taxon>
        <taxon>Burkholderiales</taxon>
        <taxon>Alcaligenaceae</taxon>
        <taxon>Neopusillimonas</taxon>
    </lineage>
</organism>
<dbReference type="AlphaFoldDB" id="A0A3A1YTC0"/>
<dbReference type="RefSeq" id="WP_119515757.1">
    <property type="nucleotide sequence ID" value="NZ_NQYH01000003.1"/>
</dbReference>
<evidence type="ECO:0000259" key="4">
    <source>
        <dbReference type="Pfam" id="PF25023"/>
    </source>
</evidence>
<protein>
    <recommendedName>
        <fullName evidence="7">DUF2235 domain-containing protein</fullName>
    </recommendedName>
</protein>
<dbReference type="InterPro" id="IPR056823">
    <property type="entry name" value="TEN-like_YD-shell"/>
</dbReference>
<dbReference type="Pfam" id="PF25023">
    <property type="entry name" value="TEN_YD-shell"/>
    <property type="match status" value="1"/>
</dbReference>
<keyword evidence="1" id="KW-0677">Repeat</keyword>
<comment type="caution">
    <text evidence="5">The sequence shown here is derived from an EMBL/GenBank/DDBJ whole genome shotgun (WGS) entry which is preliminary data.</text>
</comment>
<evidence type="ECO:0000313" key="6">
    <source>
        <dbReference type="Proteomes" id="UP000266206"/>
    </source>
</evidence>